<dbReference type="RefSeq" id="WP_076428463.1">
    <property type="nucleotide sequence ID" value="NZ_FTNO01000001.1"/>
</dbReference>
<dbReference type="Proteomes" id="UP000186914">
    <property type="component" value="Unassembled WGS sequence"/>
</dbReference>
<feature type="transmembrane region" description="Helical" evidence="1">
    <location>
        <begin position="12"/>
        <end position="38"/>
    </location>
</feature>
<gene>
    <name evidence="2" type="ORF">SAMN05421858_0980</name>
</gene>
<proteinExistence type="predicted"/>
<keyword evidence="1" id="KW-1133">Transmembrane helix</keyword>
<protein>
    <submittedName>
        <fullName evidence="2">Uncharacterized protein</fullName>
    </submittedName>
</protein>
<feature type="transmembrane region" description="Helical" evidence="1">
    <location>
        <begin position="58"/>
        <end position="88"/>
    </location>
</feature>
<name>A0A1N6X4F2_9EURY</name>
<dbReference type="AlphaFoldDB" id="A0A1N6X4F2"/>
<keyword evidence="1" id="KW-0472">Membrane</keyword>
<keyword evidence="3" id="KW-1185">Reference proteome</keyword>
<evidence type="ECO:0000313" key="3">
    <source>
        <dbReference type="Proteomes" id="UP000186914"/>
    </source>
</evidence>
<reference evidence="3" key="1">
    <citation type="submission" date="2017-01" db="EMBL/GenBank/DDBJ databases">
        <authorList>
            <person name="Varghese N."/>
            <person name="Submissions S."/>
        </authorList>
    </citation>
    <scope>NUCLEOTIDE SEQUENCE [LARGE SCALE GENOMIC DNA]</scope>
    <source>
        <strain evidence="3">CGMCC 1.7737</strain>
    </source>
</reference>
<dbReference type="EMBL" id="FTNO01000001">
    <property type="protein sequence ID" value="SIQ97195.1"/>
    <property type="molecule type" value="Genomic_DNA"/>
</dbReference>
<accession>A0A1N6X4F2</accession>
<evidence type="ECO:0000256" key="1">
    <source>
        <dbReference type="SAM" id="Phobius"/>
    </source>
</evidence>
<dbReference type="OrthoDB" id="248637at2157"/>
<sequence length="94" mass="9523">MFARRTVHTIGTLSIASGVALLVLSIPAILLGTAGIVFRAETAGEALQSLSQSVPPDTFVLGAAGTTLTLGLLGLGVSCWLLGFGLLLQGRSES</sequence>
<evidence type="ECO:0000313" key="2">
    <source>
        <dbReference type="EMBL" id="SIQ97195.1"/>
    </source>
</evidence>
<keyword evidence="1" id="KW-0812">Transmembrane</keyword>
<organism evidence="2 3">
    <name type="scientific">Haladaptatus litoreus</name>
    <dbReference type="NCBI Taxonomy" id="553468"/>
    <lineage>
        <taxon>Archaea</taxon>
        <taxon>Methanobacteriati</taxon>
        <taxon>Methanobacteriota</taxon>
        <taxon>Stenosarchaea group</taxon>
        <taxon>Halobacteria</taxon>
        <taxon>Halobacteriales</taxon>
        <taxon>Haladaptataceae</taxon>
        <taxon>Haladaptatus</taxon>
    </lineage>
</organism>